<comment type="caution">
    <text evidence="1">The sequence shown here is derived from an EMBL/GenBank/DDBJ whole genome shotgun (WGS) entry which is preliminary data.</text>
</comment>
<dbReference type="RefSeq" id="WP_345474962.1">
    <property type="nucleotide sequence ID" value="NZ_BAABHF010000059.1"/>
</dbReference>
<protein>
    <submittedName>
        <fullName evidence="1">Uncharacterized protein</fullName>
    </submittedName>
</protein>
<dbReference type="EMBL" id="BAABHF010000059">
    <property type="protein sequence ID" value="GAA4518177.1"/>
    <property type="molecule type" value="Genomic_DNA"/>
</dbReference>
<name>A0ABP8R517_9ACTN</name>
<reference evidence="2" key="1">
    <citation type="journal article" date="2019" name="Int. J. Syst. Evol. Microbiol.">
        <title>The Global Catalogue of Microorganisms (GCM) 10K type strain sequencing project: providing services to taxonomists for standard genome sequencing and annotation.</title>
        <authorList>
            <consortium name="The Broad Institute Genomics Platform"/>
            <consortium name="The Broad Institute Genome Sequencing Center for Infectious Disease"/>
            <person name="Wu L."/>
            <person name="Ma J."/>
        </authorList>
    </citation>
    <scope>NUCLEOTIDE SEQUENCE [LARGE SCALE GENOMIC DNA]</scope>
    <source>
        <strain evidence="2">JCM 17933</strain>
    </source>
</reference>
<accession>A0ABP8R517</accession>
<evidence type="ECO:0000313" key="2">
    <source>
        <dbReference type="Proteomes" id="UP001500503"/>
    </source>
</evidence>
<keyword evidence="2" id="KW-1185">Reference proteome</keyword>
<dbReference type="Proteomes" id="UP001500503">
    <property type="component" value="Unassembled WGS sequence"/>
</dbReference>
<organism evidence="1 2">
    <name type="scientific">Actinoallomurus oryzae</name>
    <dbReference type="NCBI Taxonomy" id="502180"/>
    <lineage>
        <taxon>Bacteria</taxon>
        <taxon>Bacillati</taxon>
        <taxon>Actinomycetota</taxon>
        <taxon>Actinomycetes</taxon>
        <taxon>Streptosporangiales</taxon>
        <taxon>Thermomonosporaceae</taxon>
        <taxon>Actinoallomurus</taxon>
    </lineage>
</organism>
<sequence>MTDLEAARAVADAVLYDGHRPAPYGAVRDRVRRQLVVLVPPGFTATEEPSAAQTECLLDGGDGGVLHVRCRFLHVRARTAEGATPRDEAAEREIDLAWPLADLLAGERRHDERIPGGRETADGVTRTAEPLDVRVRASAERLPGPYGVVRLRLRLENTSGWTGEERPEALRRSLVTAHALLGLTGGVFLSLADPPEWARPYAEGCENLRAWPVLVADDLVLSSPVILRDRPRLTREDPGEPATTLTDRPWCGPGADAPAAPEADRITIAGHEVGRGSKVRLTPGGRADAQDMFVAGRIATVEAVLFDVDGSRHLAVTVDDDPGTDLRRAQGRYWYFGPQDVEPL</sequence>
<evidence type="ECO:0000313" key="1">
    <source>
        <dbReference type="EMBL" id="GAA4518177.1"/>
    </source>
</evidence>
<proteinExistence type="predicted"/>
<gene>
    <name evidence="1" type="ORF">GCM10023191_091920</name>
</gene>